<comment type="caution">
    <text evidence="2">The sequence shown here is derived from an EMBL/GenBank/DDBJ whole genome shotgun (WGS) entry which is preliminary data.</text>
</comment>
<dbReference type="InterPro" id="IPR002589">
    <property type="entry name" value="Macro_dom"/>
</dbReference>
<feature type="domain" description="Macro" evidence="1">
    <location>
        <begin position="1"/>
        <end position="153"/>
    </location>
</feature>
<evidence type="ECO:0000313" key="2">
    <source>
        <dbReference type="EMBL" id="MBC5999469.1"/>
    </source>
</evidence>
<dbReference type="PROSITE" id="PS51154">
    <property type="entry name" value="MACRO"/>
    <property type="match status" value="1"/>
</dbReference>
<dbReference type="Pfam" id="PF01661">
    <property type="entry name" value="Macro"/>
    <property type="match status" value="1"/>
</dbReference>
<protein>
    <submittedName>
        <fullName evidence="2">Macro domain-containing protein</fullName>
    </submittedName>
</protein>
<dbReference type="Gene3D" id="3.40.220.10">
    <property type="entry name" value="Leucine Aminopeptidase, subunit E, domain 1"/>
    <property type="match status" value="1"/>
</dbReference>
<accession>A0A923SLP1</accession>
<organism evidence="2 3">
    <name type="scientific">Lentihominibacter faecis</name>
    <dbReference type="NCBI Taxonomy" id="2764712"/>
    <lineage>
        <taxon>Bacteria</taxon>
        <taxon>Bacillati</taxon>
        <taxon>Bacillota</taxon>
        <taxon>Clostridia</taxon>
        <taxon>Peptostreptococcales</taxon>
        <taxon>Anaerovoracaceae</taxon>
        <taxon>Lentihominibacter</taxon>
    </lineage>
</organism>
<reference evidence="2" key="1">
    <citation type="submission" date="2020-08" db="EMBL/GenBank/DDBJ databases">
        <authorList>
            <person name="Liu C."/>
            <person name="Sun Q."/>
        </authorList>
    </citation>
    <scope>NUCLEOTIDE SEQUENCE</scope>
    <source>
        <strain evidence="2">BX16</strain>
    </source>
</reference>
<dbReference type="PANTHER" id="PTHR11106:SF27">
    <property type="entry name" value="MACRO DOMAIN-CONTAINING PROTEIN"/>
    <property type="match status" value="1"/>
</dbReference>
<gene>
    <name evidence="2" type="ORF">H8876_05595</name>
</gene>
<proteinExistence type="predicted"/>
<dbReference type="PANTHER" id="PTHR11106">
    <property type="entry name" value="GANGLIOSIDE INDUCED DIFFERENTIATION ASSOCIATED PROTEIN 2-RELATED"/>
    <property type="match status" value="1"/>
</dbReference>
<dbReference type="SUPFAM" id="SSF52949">
    <property type="entry name" value="Macro domain-like"/>
    <property type="match status" value="1"/>
</dbReference>
<evidence type="ECO:0000259" key="1">
    <source>
        <dbReference type="PROSITE" id="PS51154"/>
    </source>
</evidence>
<dbReference type="InterPro" id="IPR043472">
    <property type="entry name" value="Macro_dom-like"/>
</dbReference>
<sequence length="153" mass="16437">MALRVVVNGDVTNMDVDAVVNAANEQLAPGGGVCGAIFAAADDPRLAEDCRKLAPCPTGSAVATDAYNMQAKYIIHAVGPIWKDGFHKEETLLHDAYINALKAAKEKGCQSIAFPLISSGIYGYPREDAMRVAMGAINEYLKDYLMDVFLVLK</sequence>
<evidence type="ECO:0000313" key="3">
    <source>
        <dbReference type="Proteomes" id="UP000644115"/>
    </source>
</evidence>
<keyword evidence="3" id="KW-1185">Reference proteome</keyword>
<dbReference type="EMBL" id="JACRWC010000069">
    <property type="protein sequence ID" value="MBC5999469.1"/>
    <property type="molecule type" value="Genomic_DNA"/>
</dbReference>
<dbReference type="Proteomes" id="UP000644115">
    <property type="component" value="Unassembled WGS sequence"/>
</dbReference>
<dbReference type="RefSeq" id="WP_177265102.1">
    <property type="nucleotide sequence ID" value="NZ_JACRWC010000069.1"/>
</dbReference>
<dbReference type="AlphaFoldDB" id="A0A923SLP1"/>
<name>A0A923SLP1_9FIRM</name>
<dbReference type="SMART" id="SM00506">
    <property type="entry name" value="A1pp"/>
    <property type="match status" value="1"/>
</dbReference>